<evidence type="ECO:0000256" key="1">
    <source>
        <dbReference type="SAM" id="SignalP"/>
    </source>
</evidence>
<reference evidence="2" key="1">
    <citation type="submission" date="2021-03" db="EMBL/GenBank/DDBJ databases">
        <title>Genomic Encyclopedia of Type Strains, Phase IV (KMG-IV): sequencing the most valuable type-strain genomes for metagenomic binning, comparative biology and taxonomic classification.</title>
        <authorList>
            <person name="Goeker M."/>
        </authorList>
    </citation>
    <scope>NUCLEOTIDE SEQUENCE</scope>
    <source>
        <strain evidence="2">DSM 101588</strain>
    </source>
</reference>
<keyword evidence="3" id="KW-1185">Reference proteome</keyword>
<name>A0ABS4NHA3_9THEO</name>
<keyword evidence="1" id="KW-0732">Signal</keyword>
<dbReference type="EMBL" id="JAGGLT010000033">
    <property type="protein sequence ID" value="MBP2073049.1"/>
    <property type="molecule type" value="Genomic_DNA"/>
</dbReference>
<evidence type="ECO:0000313" key="3">
    <source>
        <dbReference type="Proteomes" id="UP001166402"/>
    </source>
</evidence>
<sequence length="191" mass="21301">MIRWFLTLKKFVSLFLVVALLSISTLSPVYAANPTFNDTNLKKSINDNRVYTTIENDPIDKQKVENGSMTTKYAQKKDTSVEESGNIKPQGLKGKALKLSVKRIAGMLRSSAIDKIAGWMETYINKEAAKYLRKYSIKIANKLDELSTWEDLALQAIEDQVTGLLNGLGVTYSIAKGIGLGLKYIIDWGVF</sequence>
<feature type="chain" id="PRO_5045953399" description="DUF3679 domain-containing protein" evidence="1">
    <location>
        <begin position="32"/>
        <end position="191"/>
    </location>
</feature>
<gene>
    <name evidence="2" type="ORF">J2Z80_002601</name>
</gene>
<comment type="caution">
    <text evidence="2">The sequence shown here is derived from an EMBL/GenBank/DDBJ whole genome shotgun (WGS) entry which is preliminary data.</text>
</comment>
<evidence type="ECO:0000313" key="2">
    <source>
        <dbReference type="EMBL" id="MBP2073049.1"/>
    </source>
</evidence>
<evidence type="ECO:0008006" key="4">
    <source>
        <dbReference type="Google" id="ProtNLM"/>
    </source>
</evidence>
<protein>
    <recommendedName>
        <fullName evidence="4">DUF3679 domain-containing protein</fullName>
    </recommendedName>
</protein>
<dbReference type="RefSeq" id="WP_209454712.1">
    <property type="nucleotide sequence ID" value="NZ_JAGGLT010000033.1"/>
</dbReference>
<dbReference type="Proteomes" id="UP001166402">
    <property type="component" value="Unassembled WGS sequence"/>
</dbReference>
<organism evidence="2 3">
    <name type="scientific">Thermoanaerobacterium butyriciformans</name>
    <dbReference type="NCBI Taxonomy" id="1702242"/>
    <lineage>
        <taxon>Bacteria</taxon>
        <taxon>Bacillati</taxon>
        <taxon>Bacillota</taxon>
        <taxon>Clostridia</taxon>
        <taxon>Thermoanaerobacterales</taxon>
        <taxon>Thermoanaerobacteraceae</taxon>
        <taxon>Thermoanaerobacterium</taxon>
    </lineage>
</organism>
<feature type="signal peptide" evidence="1">
    <location>
        <begin position="1"/>
        <end position="31"/>
    </location>
</feature>
<proteinExistence type="predicted"/>
<accession>A0ABS4NHA3</accession>